<dbReference type="AlphaFoldDB" id="R7WDR7"/>
<protein>
    <submittedName>
        <fullName evidence="2">Uncharacterized protein</fullName>
    </submittedName>
</protein>
<evidence type="ECO:0000313" key="2">
    <source>
        <dbReference type="EnsemblPlants" id="EMT20413"/>
    </source>
</evidence>
<sequence length="175" mass="19607">MALLPSVSLLLAEGRRAFNPARGAMGDTFLPLKSKGRGVEAPDRGAERRPDPQRHRHQRAIVHVAGHHNGNGRMITMAGVQVQAIAMAPYEKEENKKNPEEDFGEEQGGMHNHHFLCRLVSPQPPQKEQPGEEGKHHRKDSFRKSLHIVEFEVSLMIGVTQRSSCFDGKIDGEFY</sequence>
<name>R7WDR7_AEGTA</name>
<feature type="compositionally biased region" description="Basic and acidic residues" evidence="1">
    <location>
        <begin position="37"/>
        <end position="53"/>
    </location>
</feature>
<feature type="region of interest" description="Disordered" evidence="1">
    <location>
        <begin position="121"/>
        <end position="141"/>
    </location>
</feature>
<reference evidence="2" key="1">
    <citation type="submission" date="2015-06" db="UniProtKB">
        <authorList>
            <consortium name="EnsemblPlants"/>
        </authorList>
    </citation>
    <scope>IDENTIFICATION</scope>
</reference>
<feature type="region of interest" description="Disordered" evidence="1">
    <location>
        <begin position="28"/>
        <end position="56"/>
    </location>
</feature>
<evidence type="ECO:0000256" key="1">
    <source>
        <dbReference type="SAM" id="MobiDB-lite"/>
    </source>
</evidence>
<dbReference type="EnsemblPlants" id="EMT20413">
    <property type="protein sequence ID" value="EMT20413"/>
    <property type="gene ID" value="F775_06210"/>
</dbReference>
<accession>R7WDR7</accession>
<proteinExistence type="predicted"/>
<organism evidence="2">
    <name type="scientific">Aegilops tauschii</name>
    <name type="common">Tausch's goatgrass</name>
    <name type="synonym">Aegilops squarrosa</name>
    <dbReference type="NCBI Taxonomy" id="37682"/>
    <lineage>
        <taxon>Eukaryota</taxon>
        <taxon>Viridiplantae</taxon>
        <taxon>Streptophyta</taxon>
        <taxon>Embryophyta</taxon>
        <taxon>Tracheophyta</taxon>
        <taxon>Spermatophyta</taxon>
        <taxon>Magnoliopsida</taxon>
        <taxon>Liliopsida</taxon>
        <taxon>Poales</taxon>
        <taxon>Poaceae</taxon>
        <taxon>BOP clade</taxon>
        <taxon>Pooideae</taxon>
        <taxon>Triticodae</taxon>
        <taxon>Triticeae</taxon>
        <taxon>Triticinae</taxon>
        <taxon>Aegilops</taxon>
    </lineage>
</organism>